<dbReference type="OrthoDB" id="9781481at2"/>
<name>A0A5C6RX40_9FLAO</name>
<proteinExistence type="predicted"/>
<sequence length="642" mass="73369">MAKHYIISISNLVDTFSRALAGEEFDFTLSTSESSLSDSTISEDDFLLVSIDDKVYFQLKVIDKTEEEIKLKKVFEIEKSIAYTIDEEGIIIEIDKEESDFICSKLFDHLVSKNDPSDEIQIDPEVYVKEKYTGRFVFQVLTYLNELDNLNSIKPFFKVNSDPIYTSIKTNEVSLTSIFKTSENELSKEELTFNDGKPRFFEDVIFFWKDKNFYLSTEWTSGKDSRLDLDNFKILIEKYYPKYSIYEENGNYFFSDKIHGKIKIDQVEFDISSFQNACKNAGLVYTDKLITRFVSSLLTKPFIILTGLSGSGKTKLAQAYVQWICQEESQYRIIPVGADWTNREPLLGYPNALKPEEYVKPDSGVIDLIIQANSNPELPHFLILDEMNLSHVERYFADFLSVMESKDERGIPLYSGSNRFDNEGKLISGNLEVPENLFVIGTVNIDETTNMFSPKVLDRANTIEFRINDDEMMTFLASTNDLNMAALLGKGSNMAQNFIALSSNKSFTTEDRDEINKALMNFFGELQKSGSEFGYRSATEILRLINQLDALDNTIKTSEKIDIAIMQKLLPKLHGSRRKLSPILETLGSFCLTEDLKVIKDVFDKVDFDYSNDKVLYPLSLEKIARMYKGAIDNGFASYAEA</sequence>
<dbReference type="SUPFAM" id="SSF52540">
    <property type="entry name" value="P-loop containing nucleoside triphosphate hydrolases"/>
    <property type="match status" value="1"/>
</dbReference>
<evidence type="ECO:0008006" key="3">
    <source>
        <dbReference type="Google" id="ProtNLM"/>
    </source>
</evidence>
<dbReference type="AlphaFoldDB" id="A0A5C6RX40"/>
<comment type="caution">
    <text evidence="1">The sequence shown here is derived from an EMBL/GenBank/DDBJ whole genome shotgun (WGS) entry which is preliminary data.</text>
</comment>
<dbReference type="RefSeq" id="WP_147099688.1">
    <property type="nucleotide sequence ID" value="NZ_VOOS01000002.1"/>
</dbReference>
<dbReference type="Gene3D" id="3.40.50.300">
    <property type="entry name" value="P-loop containing nucleotide triphosphate hydrolases"/>
    <property type="match status" value="1"/>
</dbReference>
<gene>
    <name evidence="1" type="ORF">FRY74_06250</name>
</gene>
<organism evidence="1 2">
    <name type="scientific">Vicingus serpentipes</name>
    <dbReference type="NCBI Taxonomy" id="1926625"/>
    <lineage>
        <taxon>Bacteria</taxon>
        <taxon>Pseudomonadati</taxon>
        <taxon>Bacteroidota</taxon>
        <taxon>Flavobacteriia</taxon>
        <taxon>Flavobacteriales</taxon>
        <taxon>Vicingaceae</taxon>
        <taxon>Vicingus</taxon>
    </lineage>
</organism>
<evidence type="ECO:0000313" key="2">
    <source>
        <dbReference type="Proteomes" id="UP000321721"/>
    </source>
</evidence>
<evidence type="ECO:0000313" key="1">
    <source>
        <dbReference type="EMBL" id="TXB66170.1"/>
    </source>
</evidence>
<accession>A0A5C6RX40</accession>
<dbReference type="Proteomes" id="UP000321721">
    <property type="component" value="Unassembled WGS sequence"/>
</dbReference>
<keyword evidence="2" id="KW-1185">Reference proteome</keyword>
<dbReference type="EMBL" id="VOOS01000002">
    <property type="protein sequence ID" value="TXB66170.1"/>
    <property type="molecule type" value="Genomic_DNA"/>
</dbReference>
<reference evidence="1 2" key="1">
    <citation type="submission" date="2019-08" db="EMBL/GenBank/DDBJ databases">
        <title>Genome of Vicingus serpentipes NCIMB 15042.</title>
        <authorList>
            <person name="Bowman J.P."/>
        </authorList>
    </citation>
    <scope>NUCLEOTIDE SEQUENCE [LARGE SCALE GENOMIC DNA]</scope>
    <source>
        <strain evidence="1 2">NCIMB 15042</strain>
    </source>
</reference>
<protein>
    <recommendedName>
        <fullName evidence="3">DUF3578 domain-containing protein</fullName>
    </recommendedName>
</protein>
<dbReference type="InterPro" id="IPR027417">
    <property type="entry name" value="P-loop_NTPase"/>
</dbReference>